<reference evidence="2" key="1">
    <citation type="submission" date="2023-07" db="EMBL/GenBank/DDBJ databases">
        <title>Defluviimonas sediminis sp. nov., isolated from mangrove sediment.</title>
        <authorList>
            <person name="Liu L."/>
            <person name="Li J."/>
            <person name="Huang Y."/>
            <person name="Pan J."/>
            <person name="Li M."/>
        </authorList>
    </citation>
    <scope>NUCLEOTIDE SEQUENCE [LARGE SCALE GENOMIC DNA]</scope>
    <source>
        <strain evidence="2">FT324</strain>
    </source>
</reference>
<dbReference type="InterPro" id="IPR036287">
    <property type="entry name" value="Rv1873-like_sf"/>
</dbReference>
<dbReference type="Proteomes" id="UP001205601">
    <property type="component" value="Unassembled WGS sequence"/>
</dbReference>
<proteinExistence type="predicted"/>
<dbReference type="SUPFAM" id="SSF140736">
    <property type="entry name" value="Rv1873-like"/>
    <property type="match status" value="1"/>
</dbReference>
<comment type="caution">
    <text evidence="1">The sequence shown here is derived from an EMBL/GenBank/DDBJ whole genome shotgun (WGS) entry which is preliminary data.</text>
</comment>
<gene>
    <name evidence="1" type="ORF">N5I32_03200</name>
</gene>
<evidence type="ECO:0000313" key="2">
    <source>
        <dbReference type="Proteomes" id="UP001205601"/>
    </source>
</evidence>
<organism evidence="1 2">
    <name type="scientific">Albidovulum sediminis</name>
    <dbReference type="NCBI Taxonomy" id="3066345"/>
    <lineage>
        <taxon>Bacteria</taxon>
        <taxon>Pseudomonadati</taxon>
        <taxon>Pseudomonadota</taxon>
        <taxon>Alphaproteobacteria</taxon>
        <taxon>Rhodobacterales</taxon>
        <taxon>Paracoccaceae</taxon>
        <taxon>Albidovulum</taxon>
    </lineage>
</organism>
<sequence>MDDLNRFREAQDRVWPQVLAELRDGRKTGHWMWFVFPQLRGLGRSETARFYGIADMEEARAYLGDPLLAGRLEQAATALLSHAGLTAEEILGPVDALKLRSSATLFSRAGKGRTGLLMRDVLARFYGGRPCPLTDAALR</sequence>
<evidence type="ECO:0000313" key="1">
    <source>
        <dbReference type="EMBL" id="MCT8328515.1"/>
    </source>
</evidence>
<keyword evidence="2" id="KW-1185">Reference proteome</keyword>
<dbReference type="Gene3D" id="1.25.40.380">
    <property type="entry name" value="Protein of unknown function DUF1810"/>
    <property type="match status" value="1"/>
</dbReference>
<dbReference type="EMBL" id="JAOCQF010000001">
    <property type="protein sequence ID" value="MCT8328515.1"/>
    <property type="molecule type" value="Genomic_DNA"/>
</dbReference>
<protein>
    <submittedName>
        <fullName evidence="1">DUF1810 domain-containing protein</fullName>
    </submittedName>
</protein>
<dbReference type="Pfam" id="PF08837">
    <property type="entry name" value="DUF1810"/>
    <property type="match status" value="1"/>
</dbReference>
<accession>A0ABT2NIF6</accession>
<dbReference type="InterPro" id="IPR014937">
    <property type="entry name" value="DUF1810"/>
</dbReference>
<dbReference type="RefSeq" id="WP_261493944.1">
    <property type="nucleotide sequence ID" value="NZ_JAOCQF010000001.1"/>
</dbReference>
<name>A0ABT2NIF6_9RHOB</name>